<evidence type="ECO:0000256" key="1">
    <source>
        <dbReference type="ARBA" id="ARBA00006464"/>
    </source>
</evidence>
<feature type="transmembrane region" description="Helical" evidence="2">
    <location>
        <begin position="7"/>
        <end position="27"/>
    </location>
</feature>
<evidence type="ECO:0000256" key="2">
    <source>
        <dbReference type="SAM" id="Phobius"/>
    </source>
</evidence>
<keyword evidence="2" id="KW-0472">Membrane</keyword>
<feature type="transmembrane region" description="Helical" evidence="2">
    <location>
        <begin position="76"/>
        <end position="95"/>
    </location>
</feature>
<accession>A0A2M7B5K5</accession>
<dbReference type="PANTHER" id="PTHR30576">
    <property type="entry name" value="COLANIC BIOSYNTHESIS UDP-GLUCOSE LIPID CARRIER TRANSFERASE"/>
    <property type="match status" value="1"/>
</dbReference>
<sequence>MTSAKKIIILFGDILILYGALILTLIFRYGPADFGESFNSHLKPFSLIFFGWILIFYLIDLYKIKRLRIDLKTIQNFLLAIIISAVVSIILFYLFPTIFKLTPKTNLAIFALIFGILSFCWRIILTKIYISGGLKTRLLIVGDSPMINEIIDYLKNNPQLGYEIVTQKSRFDAVIVQHYFKKDPELIKKIYLLLSQKINIIDSITFYEEIFQKLPFSELEEIWFIEKIAGRKRLYDSLKRIADFSLSLFSIVVLLPLLILVSVLIKLTSRGKIIYKQERVGIDDKLFVLYKFRTMRTGEAGPLWTIKNDRRLTFIGKILRYAHLDEFPQLWNILKGDISFVGPRPERKELVEFYKELPYYEIRHFIKPGLTGWAQINYKPSASIKEAEEKLCYDIYYIKNRSLVLDFLILLRTIRYLFVSNK</sequence>
<dbReference type="GO" id="GO:0016780">
    <property type="term" value="F:phosphotransferase activity, for other substituted phosphate groups"/>
    <property type="evidence" value="ECO:0007669"/>
    <property type="project" value="TreeGrafter"/>
</dbReference>
<dbReference type="AlphaFoldDB" id="A0A2M7B5K5"/>
<feature type="transmembrane region" description="Helical" evidence="2">
    <location>
        <begin position="241"/>
        <end position="265"/>
    </location>
</feature>
<organism evidence="4 5">
    <name type="scientific">Candidatus Wolfebacteria bacterium CG03_land_8_20_14_0_80_40_12</name>
    <dbReference type="NCBI Taxonomy" id="1975069"/>
    <lineage>
        <taxon>Bacteria</taxon>
        <taxon>Candidatus Wolfeibacteriota</taxon>
    </lineage>
</organism>
<feature type="transmembrane region" description="Helical" evidence="2">
    <location>
        <begin position="107"/>
        <end position="125"/>
    </location>
</feature>
<evidence type="ECO:0000313" key="5">
    <source>
        <dbReference type="Proteomes" id="UP000228949"/>
    </source>
</evidence>
<dbReference type="EMBL" id="PEVJ01000041">
    <property type="protein sequence ID" value="PIU98387.1"/>
    <property type="molecule type" value="Genomic_DNA"/>
</dbReference>
<keyword evidence="2" id="KW-0812">Transmembrane</keyword>
<dbReference type="Pfam" id="PF02397">
    <property type="entry name" value="Bac_transf"/>
    <property type="match status" value="1"/>
</dbReference>
<gene>
    <name evidence="4" type="ORF">COS61_01735</name>
</gene>
<dbReference type="InterPro" id="IPR003362">
    <property type="entry name" value="Bact_transf"/>
</dbReference>
<reference evidence="5" key="1">
    <citation type="submission" date="2017-09" db="EMBL/GenBank/DDBJ databases">
        <title>Depth-based differentiation of microbial function through sediment-hosted aquifers and enrichment of novel symbionts in the deep terrestrial subsurface.</title>
        <authorList>
            <person name="Probst A.J."/>
            <person name="Ladd B."/>
            <person name="Jarett J.K."/>
            <person name="Geller-Mcgrath D.E."/>
            <person name="Sieber C.M.K."/>
            <person name="Emerson J.B."/>
            <person name="Anantharaman K."/>
            <person name="Thomas B.C."/>
            <person name="Malmstrom R."/>
            <person name="Stieglmeier M."/>
            <person name="Klingl A."/>
            <person name="Woyke T."/>
            <person name="Ryan C.M."/>
            <person name="Banfield J.F."/>
        </authorList>
    </citation>
    <scope>NUCLEOTIDE SEQUENCE [LARGE SCALE GENOMIC DNA]</scope>
</reference>
<keyword evidence="2" id="KW-1133">Transmembrane helix</keyword>
<feature type="domain" description="Bacterial sugar transferase" evidence="3">
    <location>
        <begin position="239"/>
        <end position="418"/>
    </location>
</feature>
<comment type="caution">
    <text evidence="4">The sequence shown here is derived from an EMBL/GenBank/DDBJ whole genome shotgun (WGS) entry which is preliminary data.</text>
</comment>
<protein>
    <recommendedName>
        <fullName evidence="3">Bacterial sugar transferase domain-containing protein</fullName>
    </recommendedName>
</protein>
<evidence type="ECO:0000313" key="4">
    <source>
        <dbReference type="EMBL" id="PIU98387.1"/>
    </source>
</evidence>
<dbReference type="Proteomes" id="UP000228949">
    <property type="component" value="Unassembled WGS sequence"/>
</dbReference>
<name>A0A2M7B5K5_9BACT</name>
<comment type="similarity">
    <text evidence="1">Belongs to the bacterial sugar transferase family.</text>
</comment>
<feature type="transmembrane region" description="Helical" evidence="2">
    <location>
        <begin position="47"/>
        <end position="64"/>
    </location>
</feature>
<evidence type="ECO:0000259" key="3">
    <source>
        <dbReference type="Pfam" id="PF02397"/>
    </source>
</evidence>
<dbReference type="PANTHER" id="PTHR30576:SF0">
    <property type="entry name" value="UNDECAPRENYL-PHOSPHATE N-ACETYLGALACTOSAMINYL 1-PHOSPHATE TRANSFERASE-RELATED"/>
    <property type="match status" value="1"/>
</dbReference>
<proteinExistence type="inferred from homology"/>